<dbReference type="NCBIfam" id="NF005919">
    <property type="entry name" value="PRK07920.1"/>
    <property type="match status" value="1"/>
</dbReference>
<dbReference type="EMBL" id="VFMN01000001">
    <property type="protein sequence ID" value="TQJ10475.1"/>
    <property type="molecule type" value="Genomic_DNA"/>
</dbReference>
<evidence type="ECO:0000256" key="5">
    <source>
        <dbReference type="ARBA" id="ARBA00023136"/>
    </source>
</evidence>
<dbReference type="GO" id="GO:0005886">
    <property type="term" value="C:plasma membrane"/>
    <property type="evidence" value="ECO:0007669"/>
    <property type="project" value="UniProtKB-SubCell"/>
</dbReference>
<evidence type="ECO:0000256" key="2">
    <source>
        <dbReference type="ARBA" id="ARBA00022475"/>
    </source>
</evidence>
<dbReference type="Proteomes" id="UP000317893">
    <property type="component" value="Unassembled WGS sequence"/>
</dbReference>
<proteinExistence type="predicted"/>
<dbReference type="InterPro" id="IPR004960">
    <property type="entry name" value="LipA_acyltrans"/>
</dbReference>
<evidence type="ECO:0000256" key="3">
    <source>
        <dbReference type="ARBA" id="ARBA00022519"/>
    </source>
</evidence>
<keyword evidence="8" id="KW-1185">Reference proteome</keyword>
<accession>A0A542E576</accession>
<gene>
    <name evidence="7" type="ORF">FB458_3598</name>
</gene>
<dbReference type="GO" id="GO:0009247">
    <property type="term" value="P:glycolipid biosynthetic process"/>
    <property type="evidence" value="ECO:0007669"/>
    <property type="project" value="UniProtKB-ARBA"/>
</dbReference>
<keyword evidence="4 7" id="KW-0808">Transferase</keyword>
<keyword evidence="6" id="KW-0012">Acyltransferase</keyword>
<evidence type="ECO:0000256" key="1">
    <source>
        <dbReference type="ARBA" id="ARBA00004533"/>
    </source>
</evidence>
<name>A0A542E576_9MICO</name>
<sequence>MSPRRGAPGRLASGGRRVTDRAVVLGYRLGWGAVRALPAGAAYRLFDVIADRTVARGGGGVRRLRANYARVRPELDDAALDALVRAGMRSYLRYYCDAFRLPDLPPDVLARSVRLVGDEHCREVLAEGRSVVVFLGHLGNWDLAGAWSTTHLAPVTTVAEKLRPEEVFEEFLEFRTGLGMTILPLEGGADTFAGLRSAVAGGRFICLLADRDLSGSGLEVDLCGHRARVAKGPAALALLTGAPLYAVSVRYEPNPAVPGSGAGIVCEFSPLVEPPASGTTAQKVAAMTQACVDHLGDAVRAHTADWHMLQRVFVDDLDPARTPDVTSGTRAGGA</sequence>
<dbReference type="AlphaFoldDB" id="A0A542E576"/>
<evidence type="ECO:0000313" key="7">
    <source>
        <dbReference type="EMBL" id="TQJ10475.1"/>
    </source>
</evidence>
<comment type="subcellular location">
    <subcellularLocation>
        <location evidence="1">Cell inner membrane</location>
    </subcellularLocation>
</comment>
<keyword evidence="5" id="KW-0472">Membrane</keyword>
<dbReference type="GO" id="GO:0016746">
    <property type="term" value="F:acyltransferase activity"/>
    <property type="evidence" value="ECO:0007669"/>
    <property type="project" value="UniProtKB-KW"/>
</dbReference>
<keyword evidence="3" id="KW-0997">Cell inner membrane</keyword>
<dbReference type="CDD" id="cd07984">
    <property type="entry name" value="LPLAT_LABLAT-like"/>
    <property type="match status" value="1"/>
</dbReference>
<evidence type="ECO:0000256" key="6">
    <source>
        <dbReference type="ARBA" id="ARBA00023315"/>
    </source>
</evidence>
<dbReference type="Pfam" id="PF03279">
    <property type="entry name" value="Lip_A_acyltrans"/>
    <property type="match status" value="1"/>
</dbReference>
<reference evidence="7 8" key="1">
    <citation type="submission" date="2019-06" db="EMBL/GenBank/DDBJ databases">
        <title>Sequencing the genomes of 1000 actinobacteria strains.</title>
        <authorList>
            <person name="Klenk H.-P."/>
        </authorList>
    </citation>
    <scope>NUCLEOTIDE SEQUENCE [LARGE SCALE GENOMIC DNA]</scope>
    <source>
        <strain evidence="7 8">DSM 18607</strain>
    </source>
</reference>
<evidence type="ECO:0000256" key="4">
    <source>
        <dbReference type="ARBA" id="ARBA00022679"/>
    </source>
</evidence>
<evidence type="ECO:0000313" key="8">
    <source>
        <dbReference type="Proteomes" id="UP000317893"/>
    </source>
</evidence>
<dbReference type="PANTHER" id="PTHR30606">
    <property type="entry name" value="LIPID A BIOSYNTHESIS LAUROYL ACYLTRANSFERASE"/>
    <property type="match status" value="1"/>
</dbReference>
<dbReference type="RefSeq" id="WP_246061347.1">
    <property type="nucleotide sequence ID" value="NZ_BAAAPR010000012.1"/>
</dbReference>
<keyword evidence="2" id="KW-1003">Cell membrane</keyword>
<comment type="caution">
    <text evidence="7">The sequence shown here is derived from an EMBL/GenBank/DDBJ whole genome shotgun (WGS) entry which is preliminary data.</text>
</comment>
<dbReference type="PANTHER" id="PTHR30606:SF10">
    <property type="entry name" value="PHOSPHATIDYLINOSITOL MANNOSIDE ACYLTRANSFERASE"/>
    <property type="match status" value="1"/>
</dbReference>
<protein>
    <submittedName>
        <fullName evidence="7">KDO2-lipid IV(A) lauroyltransferase</fullName>
    </submittedName>
</protein>
<organism evidence="7 8">
    <name type="scientific">Lapillicoccus jejuensis</name>
    <dbReference type="NCBI Taxonomy" id="402171"/>
    <lineage>
        <taxon>Bacteria</taxon>
        <taxon>Bacillati</taxon>
        <taxon>Actinomycetota</taxon>
        <taxon>Actinomycetes</taxon>
        <taxon>Micrococcales</taxon>
        <taxon>Intrasporangiaceae</taxon>
        <taxon>Lapillicoccus</taxon>
    </lineage>
</organism>